<evidence type="ECO:0000256" key="1">
    <source>
        <dbReference type="ARBA" id="ARBA00010518"/>
    </source>
</evidence>
<feature type="active site" evidence="8">
    <location>
        <position position="130"/>
    </location>
</feature>
<dbReference type="GO" id="GO:0004067">
    <property type="term" value="F:asparaginase activity"/>
    <property type="evidence" value="ECO:0007669"/>
    <property type="project" value="UniProtKB-UniRule"/>
</dbReference>
<dbReference type="InterPro" id="IPR027474">
    <property type="entry name" value="L-asparaginase_N"/>
</dbReference>
<dbReference type="SUPFAM" id="SSF53774">
    <property type="entry name" value="Glutaminase/Asparaginase"/>
    <property type="match status" value="1"/>
</dbReference>
<proteinExistence type="inferred from homology"/>
<feature type="domain" description="L-asparaginase N-terminal" evidence="11">
    <location>
        <begin position="41"/>
        <end position="232"/>
    </location>
</feature>
<dbReference type="AlphaFoldDB" id="A0A367LMJ4"/>
<dbReference type="InterPro" id="IPR027473">
    <property type="entry name" value="L-asparaginase_C"/>
</dbReference>
<evidence type="ECO:0000256" key="7">
    <source>
        <dbReference type="PROSITE-ProRule" id="PRU10099"/>
    </source>
</evidence>
<dbReference type="PANTHER" id="PTHR11707">
    <property type="entry name" value="L-ASPARAGINASE"/>
    <property type="match status" value="1"/>
</dbReference>
<accession>A0A367LMJ4</accession>
<sequence length="409" mass="43021">MDNVGSNSGHLPRESNCCSPASAAVRPCEWSTGGGCNPIPKITIFGTGGTIAGSANGGPGQTTSYQSGVLSVEELIDSVPELSKSANLRSKQLANVGSPDITAADLVRMAQAIDKELQGDTQGVVVTHGTDTMEESAFFLELTINSRKPVVLVGAMRPATAHGADGPMNLLCSVNLAGSPEARRRGVMIVLNDRICSSRFTTKTNANSLDSFKAEEQGYLGMFVDSKPVFYYPACRPLNRWHFDVKRRDADEGLPQVDILYGHLDMNPALFRTAADSSNGVVLAAMGGGCWGTKAGETVAEVVRERDYPVVVSRRMASGFVGGGANYGLGDSCIGGGLLDANRCRILLQLALATGLDRQQIRCVFEGGGHDGRTAVGSRHPSGGGGGKRALRRGRRETCGTGGENEDGR</sequence>
<feature type="active site" description="O-isoaspartyl threonine intermediate" evidence="5">
    <location>
        <position position="50"/>
    </location>
</feature>
<evidence type="ECO:0000256" key="10">
    <source>
        <dbReference type="SAM" id="MobiDB-lite"/>
    </source>
</evidence>
<keyword evidence="14" id="KW-1185">Reference proteome</keyword>
<dbReference type="PIRSF" id="PIRSF001220">
    <property type="entry name" value="L-ASNase_gatD"/>
    <property type="match status" value="1"/>
</dbReference>
<dbReference type="PIRSF" id="PIRSF500176">
    <property type="entry name" value="L_ASNase"/>
    <property type="match status" value="1"/>
</dbReference>
<dbReference type="NCBIfam" id="TIGR00520">
    <property type="entry name" value="asnASE_II"/>
    <property type="match status" value="1"/>
</dbReference>
<dbReference type="PROSITE" id="PS00144">
    <property type="entry name" value="ASN_GLN_ASE_1"/>
    <property type="match status" value="1"/>
</dbReference>
<feature type="region of interest" description="Disordered" evidence="10">
    <location>
        <begin position="372"/>
        <end position="409"/>
    </location>
</feature>
<dbReference type="InterPro" id="IPR004550">
    <property type="entry name" value="AsnASE_II"/>
</dbReference>
<dbReference type="Gene3D" id="3.40.50.40">
    <property type="match status" value="1"/>
</dbReference>
<evidence type="ECO:0000313" key="13">
    <source>
        <dbReference type="EMBL" id="RCI15663.1"/>
    </source>
</evidence>
<reference evidence="13 14" key="1">
    <citation type="journal article" date="2015" name="BMC Genomics">
        <title>Insights from the genome of Ophiocordyceps polyrhachis-furcata to pathogenicity and host specificity in insect fungi.</title>
        <authorList>
            <person name="Wichadakul D."/>
            <person name="Kobmoo N."/>
            <person name="Ingsriswang S."/>
            <person name="Tangphatsornruang S."/>
            <person name="Chantasingh D."/>
            <person name="Luangsa-ard J.J."/>
            <person name="Eurwilaichitr L."/>
        </authorList>
    </citation>
    <scope>NUCLEOTIDE SEQUENCE [LARGE SCALE GENOMIC DNA]</scope>
    <source>
        <strain evidence="13 14">BCC 54312</strain>
    </source>
</reference>
<dbReference type="PANTHER" id="PTHR11707:SF28">
    <property type="entry name" value="60 KDA LYSOPHOSPHOLIPASE"/>
    <property type="match status" value="1"/>
</dbReference>
<dbReference type="InterPro" id="IPR040919">
    <property type="entry name" value="Asparaginase_C"/>
</dbReference>
<feature type="binding site" evidence="6">
    <location>
        <begin position="130"/>
        <end position="131"/>
    </location>
    <ligand>
        <name>substrate</name>
    </ligand>
</feature>
<dbReference type="InterPro" id="IPR037152">
    <property type="entry name" value="L-asparaginase_N_sf"/>
</dbReference>
<comment type="similarity">
    <text evidence="1 9">Belongs to the asparaginase 1 family.</text>
</comment>
<dbReference type="CDD" id="cd08964">
    <property type="entry name" value="L-asparaginase_II"/>
    <property type="match status" value="1"/>
</dbReference>
<evidence type="ECO:0000256" key="5">
    <source>
        <dbReference type="PIRSR" id="PIRSR001220-1"/>
    </source>
</evidence>
<name>A0A367LMJ4_9HYPO</name>
<evidence type="ECO:0000256" key="4">
    <source>
        <dbReference type="ARBA" id="ARBA00049366"/>
    </source>
</evidence>
<dbReference type="InterPro" id="IPR036152">
    <property type="entry name" value="Asp/glu_Ase-like_sf"/>
</dbReference>
<organism evidence="13 14">
    <name type="scientific">Ophiocordyceps polyrhachis-furcata BCC 54312</name>
    <dbReference type="NCBI Taxonomy" id="1330021"/>
    <lineage>
        <taxon>Eukaryota</taxon>
        <taxon>Fungi</taxon>
        <taxon>Dikarya</taxon>
        <taxon>Ascomycota</taxon>
        <taxon>Pezizomycotina</taxon>
        <taxon>Sordariomycetes</taxon>
        <taxon>Hypocreomycetidae</taxon>
        <taxon>Hypocreales</taxon>
        <taxon>Ophiocordycipitaceae</taxon>
        <taxon>Ophiocordyceps</taxon>
    </lineage>
</organism>
<evidence type="ECO:0000256" key="2">
    <source>
        <dbReference type="ARBA" id="ARBA00012920"/>
    </source>
</evidence>
<protein>
    <recommendedName>
        <fullName evidence="2">asparaginase</fullName>
        <ecNumber evidence="2">3.5.1.1</ecNumber>
    </recommendedName>
</protein>
<dbReference type="PROSITE" id="PS00917">
    <property type="entry name" value="ASN_GLN_ASE_2"/>
    <property type="match status" value="1"/>
</dbReference>
<dbReference type="Proteomes" id="UP000253664">
    <property type="component" value="Unassembled WGS sequence"/>
</dbReference>
<evidence type="ECO:0000259" key="11">
    <source>
        <dbReference type="Pfam" id="PF00710"/>
    </source>
</evidence>
<gene>
    <name evidence="13" type="ORF">L249_3527</name>
</gene>
<feature type="domain" description="Asparaginase/glutaminase C-terminal" evidence="12">
    <location>
        <begin position="256"/>
        <end position="365"/>
    </location>
</feature>
<evidence type="ECO:0000313" key="14">
    <source>
        <dbReference type="Proteomes" id="UP000253664"/>
    </source>
</evidence>
<dbReference type="OrthoDB" id="542841at2759"/>
<comment type="caution">
    <text evidence="13">The sequence shown here is derived from an EMBL/GenBank/DDBJ whole genome shotgun (WGS) entry which is preliminary data.</text>
</comment>
<dbReference type="InterPro" id="IPR027475">
    <property type="entry name" value="Asparaginase/glutaminase_AS2"/>
</dbReference>
<dbReference type="EC" id="3.5.1.1" evidence="2"/>
<feature type="active site" evidence="7">
    <location>
        <position position="50"/>
    </location>
</feature>
<evidence type="ECO:0000256" key="8">
    <source>
        <dbReference type="PROSITE-ProRule" id="PRU10100"/>
    </source>
</evidence>
<dbReference type="STRING" id="1330021.A0A367LMJ4"/>
<dbReference type="Gene3D" id="3.40.50.1170">
    <property type="entry name" value="L-asparaginase, N-terminal domain"/>
    <property type="match status" value="1"/>
</dbReference>
<dbReference type="InterPro" id="IPR006034">
    <property type="entry name" value="Asparaginase/glutaminase-like"/>
</dbReference>
<evidence type="ECO:0000256" key="6">
    <source>
        <dbReference type="PIRSR" id="PIRSR001220-2"/>
    </source>
</evidence>
<dbReference type="PROSITE" id="PS51732">
    <property type="entry name" value="ASN_GLN_ASE_3"/>
    <property type="match status" value="1"/>
</dbReference>
<evidence type="ECO:0000256" key="9">
    <source>
        <dbReference type="RuleBase" id="RU004456"/>
    </source>
</evidence>
<comment type="catalytic activity">
    <reaction evidence="4">
        <text>L-asparagine + H2O = L-aspartate + NH4(+)</text>
        <dbReference type="Rhea" id="RHEA:21016"/>
        <dbReference type="ChEBI" id="CHEBI:15377"/>
        <dbReference type="ChEBI" id="CHEBI:28938"/>
        <dbReference type="ChEBI" id="CHEBI:29991"/>
        <dbReference type="ChEBI" id="CHEBI:58048"/>
        <dbReference type="EC" id="3.5.1.1"/>
    </reaction>
</comment>
<dbReference type="Pfam" id="PF00710">
    <property type="entry name" value="Asparaginase"/>
    <property type="match status" value="1"/>
</dbReference>
<evidence type="ECO:0000259" key="12">
    <source>
        <dbReference type="Pfam" id="PF17763"/>
    </source>
</evidence>
<dbReference type="EMBL" id="LKCN02000002">
    <property type="protein sequence ID" value="RCI15663.1"/>
    <property type="molecule type" value="Genomic_DNA"/>
</dbReference>
<dbReference type="Pfam" id="PF17763">
    <property type="entry name" value="Asparaginase_C"/>
    <property type="match status" value="1"/>
</dbReference>
<dbReference type="PRINTS" id="PR00139">
    <property type="entry name" value="ASNGLNASE"/>
</dbReference>
<evidence type="ECO:0000256" key="3">
    <source>
        <dbReference type="ARBA" id="ARBA00022801"/>
    </source>
</evidence>
<dbReference type="InterPro" id="IPR020827">
    <property type="entry name" value="Asparaginase/glutaminase_AS1"/>
</dbReference>
<dbReference type="FunFam" id="3.40.50.1170:FF:000001">
    <property type="entry name" value="L-asparaginase 2"/>
    <property type="match status" value="1"/>
</dbReference>
<keyword evidence="3" id="KW-0378">Hydrolase</keyword>
<dbReference type="SMART" id="SM00870">
    <property type="entry name" value="Asparaginase"/>
    <property type="match status" value="1"/>
</dbReference>
<feature type="region of interest" description="Disordered" evidence="10">
    <location>
        <begin position="1"/>
        <end position="20"/>
    </location>
</feature>
<feature type="binding site" evidence="6">
    <location>
        <position position="98"/>
    </location>
    <ligand>
        <name>substrate</name>
    </ligand>
</feature>
<dbReference type="GO" id="GO:0006530">
    <property type="term" value="P:L-asparagine catabolic process"/>
    <property type="evidence" value="ECO:0007669"/>
    <property type="project" value="UniProtKB-ARBA"/>
</dbReference>